<dbReference type="Pfam" id="PF20246">
    <property type="entry name" value="DUF6601"/>
    <property type="match status" value="1"/>
</dbReference>
<dbReference type="AlphaFoldDB" id="A0A6A6I540"/>
<sequence length="367" mass="42297">MAEESPVSPVSSATTCVAPFSRSNTGATIRQWDAIPPFERSDQLCKDLEYTHEPEKPTHLRSHRPDQALPDAPRIPLDSCRVVPYCLEDLDTPGMNKLDEKLWWAGPAPYIKTLSQQLTYDRKIVVTENPSLHLLWSDNMIYIKPIPAYLCSFAFWEYILDPSNDGINPEERERVRATSLGFLRTYASLIQRRSDFSIARRYDLLCSFGHTSFEAFVKFIMSFDSVPDKAISPRWRFGEIQLDALNLHSLVHLRRSHFNRFESNYALYFSRFYPAILFLFAVFSVMLSAMQVIVGGRQLKEETDNPGVKRTVGLFEWFSCEAIGWSLAFGAVLFIWWICISSAEAFRRRGIMKRVKKKQREEGALQP</sequence>
<accession>A0A6A6I540</accession>
<dbReference type="PANTHER" id="PTHR34414">
    <property type="entry name" value="HET DOMAIN-CONTAINING PROTEIN-RELATED"/>
    <property type="match status" value="1"/>
</dbReference>
<evidence type="ECO:0000256" key="1">
    <source>
        <dbReference type="SAM" id="Phobius"/>
    </source>
</evidence>
<reference evidence="2" key="1">
    <citation type="journal article" date="2020" name="Stud. Mycol.">
        <title>101 Dothideomycetes genomes: a test case for predicting lifestyles and emergence of pathogens.</title>
        <authorList>
            <person name="Haridas S."/>
            <person name="Albert R."/>
            <person name="Binder M."/>
            <person name="Bloem J."/>
            <person name="Labutti K."/>
            <person name="Salamov A."/>
            <person name="Andreopoulos B."/>
            <person name="Baker S."/>
            <person name="Barry K."/>
            <person name="Bills G."/>
            <person name="Bluhm B."/>
            <person name="Cannon C."/>
            <person name="Castanera R."/>
            <person name="Culley D."/>
            <person name="Daum C."/>
            <person name="Ezra D."/>
            <person name="Gonzalez J."/>
            <person name="Henrissat B."/>
            <person name="Kuo A."/>
            <person name="Liang C."/>
            <person name="Lipzen A."/>
            <person name="Lutzoni F."/>
            <person name="Magnuson J."/>
            <person name="Mondo S."/>
            <person name="Nolan M."/>
            <person name="Ohm R."/>
            <person name="Pangilinan J."/>
            <person name="Park H.-J."/>
            <person name="Ramirez L."/>
            <person name="Alfaro M."/>
            <person name="Sun H."/>
            <person name="Tritt A."/>
            <person name="Yoshinaga Y."/>
            <person name="Zwiers L.-H."/>
            <person name="Turgeon B."/>
            <person name="Goodwin S."/>
            <person name="Spatafora J."/>
            <person name="Crous P."/>
            <person name="Grigoriev I."/>
        </authorList>
    </citation>
    <scope>NUCLEOTIDE SEQUENCE</scope>
    <source>
        <strain evidence="2">CBS 122368</strain>
    </source>
</reference>
<feature type="transmembrane region" description="Helical" evidence="1">
    <location>
        <begin position="322"/>
        <end position="346"/>
    </location>
</feature>
<gene>
    <name evidence="2" type="ORF">BU26DRAFT_521900</name>
</gene>
<dbReference type="RefSeq" id="XP_033680465.1">
    <property type="nucleotide sequence ID" value="XM_033829652.1"/>
</dbReference>
<keyword evidence="3" id="KW-1185">Reference proteome</keyword>
<dbReference type="OrthoDB" id="5086500at2759"/>
<name>A0A6A6I540_9PLEO</name>
<dbReference type="PANTHER" id="PTHR34414:SF1">
    <property type="entry name" value="SUBTILISIN-LIKE SERINE PROTEASE"/>
    <property type="match status" value="1"/>
</dbReference>
<protein>
    <submittedName>
        <fullName evidence="2">Uncharacterized protein</fullName>
    </submittedName>
</protein>
<feature type="transmembrane region" description="Helical" evidence="1">
    <location>
        <begin position="272"/>
        <end position="294"/>
    </location>
</feature>
<keyword evidence="1" id="KW-0812">Transmembrane</keyword>
<dbReference type="GeneID" id="54582982"/>
<keyword evidence="1" id="KW-0472">Membrane</keyword>
<evidence type="ECO:0000313" key="3">
    <source>
        <dbReference type="Proteomes" id="UP000800094"/>
    </source>
</evidence>
<proteinExistence type="predicted"/>
<keyword evidence="1" id="KW-1133">Transmembrane helix</keyword>
<evidence type="ECO:0000313" key="2">
    <source>
        <dbReference type="EMBL" id="KAF2245461.1"/>
    </source>
</evidence>
<dbReference type="Proteomes" id="UP000800094">
    <property type="component" value="Unassembled WGS sequence"/>
</dbReference>
<dbReference type="InterPro" id="IPR046536">
    <property type="entry name" value="DUF6601"/>
</dbReference>
<dbReference type="EMBL" id="ML987200">
    <property type="protein sequence ID" value="KAF2245461.1"/>
    <property type="molecule type" value="Genomic_DNA"/>
</dbReference>
<organism evidence="2 3">
    <name type="scientific">Trematosphaeria pertusa</name>
    <dbReference type="NCBI Taxonomy" id="390896"/>
    <lineage>
        <taxon>Eukaryota</taxon>
        <taxon>Fungi</taxon>
        <taxon>Dikarya</taxon>
        <taxon>Ascomycota</taxon>
        <taxon>Pezizomycotina</taxon>
        <taxon>Dothideomycetes</taxon>
        <taxon>Pleosporomycetidae</taxon>
        <taxon>Pleosporales</taxon>
        <taxon>Massarineae</taxon>
        <taxon>Trematosphaeriaceae</taxon>
        <taxon>Trematosphaeria</taxon>
    </lineage>
</organism>